<evidence type="ECO:0000313" key="3">
    <source>
        <dbReference type="Proteomes" id="UP000215335"/>
    </source>
</evidence>
<dbReference type="Proteomes" id="UP000215335">
    <property type="component" value="Unassembled WGS sequence"/>
</dbReference>
<gene>
    <name evidence="2" type="ORF">TSAR_007354</name>
</gene>
<evidence type="ECO:0000256" key="1">
    <source>
        <dbReference type="SAM" id="MobiDB-lite"/>
    </source>
</evidence>
<evidence type="ECO:0000313" key="2">
    <source>
        <dbReference type="EMBL" id="OXU30989.1"/>
    </source>
</evidence>
<feature type="compositionally biased region" description="Polar residues" evidence="1">
    <location>
        <begin position="74"/>
        <end position="84"/>
    </location>
</feature>
<keyword evidence="3" id="KW-1185">Reference proteome</keyword>
<dbReference type="EMBL" id="NNAY01000099">
    <property type="protein sequence ID" value="OXU30989.1"/>
    <property type="molecule type" value="Genomic_DNA"/>
</dbReference>
<accession>A0A232FKG9</accession>
<organism evidence="2 3">
    <name type="scientific">Trichomalopsis sarcophagae</name>
    <dbReference type="NCBI Taxonomy" id="543379"/>
    <lineage>
        <taxon>Eukaryota</taxon>
        <taxon>Metazoa</taxon>
        <taxon>Ecdysozoa</taxon>
        <taxon>Arthropoda</taxon>
        <taxon>Hexapoda</taxon>
        <taxon>Insecta</taxon>
        <taxon>Pterygota</taxon>
        <taxon>Neoptera</taxon>
        <taxon>Endopterygota</taxon>
        <taxon>Hymenoptera</taxon>
        <taxon>Apocrita</taxon>
        <taxon>Proctotrupomorpha</taxon>
        <taxon>Chalcidoidea</taxon>
        <taxon>Pteromalidae</taxon>
        <taxon>Pteromalinae</taxon>
        <taxon>Trichomalopsis</taxon>
    </lineage>
</organism>
<protein>
    <submittedName>
        <fullName evidence="2">Uncharacterized protein</fullName>
    </submittedName>
</protein>
<reference evidence="2 3" key="1">
    <citation type="journal article" date="2017" name="Curr. Biol.">
        <title>The Evolution of Venom by Co-option of Single-Copy Genes.</title>
        <authorList>
            <person name="Martinson E.O."/>
            <person name="Mrinalini"/>
            <person name="Kelkar Y.D."/>
            <person name="Chang C.H."/>
            <person name="Werren J.H."/>
        </authorList>
    </citation>
    <scope>NUCLEOTIDE SEQUENCE [LARGE SCALE GENOMIC DNA]</scope>
    <source>
        <strain evidence="2 3">Alberta</strain>
        <tissue evidence="2">Whole body</tissue>
    </source>
</reference>
<feature type="compositionally biased region" description="Polar residues" evidence="1">
    <location>
        <begin position="91"/>
        <end position="102"/>
    </location>
</feature>
<feature type="region of interest" description="Disordered" evidence="1">
    <location>
        <begin position="74"/>
        <end position="102"/>
    </location>
</feature>
<comment type="caution">
    <text evidence="2">The sequence shown here is derived from an EMBL/GenBank/DDBJ whole genome shotgun (WGS) entry which is preliminary data.</text>
</comment>
<proteinExistence type="predicted"/>
<sequence>MDRQIPYSTLAALRGILISSLSRENLGPHDLSLKQQLSRRQSLRKVHFPGEYEHCVCRKSQAAYHLLQRCSSHTLESHRTTPSSGCRGKFETNSSSDVAQKM</sequence>
<dbReference type="OrthoDB" id="7635470at2759"/>
<dbReference type="AlphaFoldDB" id="A0A232FKG9"/>
<name>A0A232FKG9_9HYME</name>